<proteinExistence type="inferred from homology"/>
<feature type="domain" description="MPN" evidence="9">
    <location>
        <begin position="653"/>
        <end position="789"/>
    </location>
</feature>
<evidence type="ECO:0000256" key="1">
    <source>
        <dbReference type="ARBA" id="ARBA00009802"/>
    </source>
</evidence>
<dbReference type="GO" id="GO:0016747">
    <property type="term" value="F:acyltransferase activity, transferring groups other than amino-acyl groups"/>
    <property type="evidence" value="ECO:0007669"/>
    <property type="project" value="InterPro"/>
</dbReference>
<keyword evidence="3 6" id="KW-0396">Initiation factor</keyword>
<dbReference type="Gene3D" id="3.40.630.30">
    <property type="match status" value="1"/>
</dbReference>
<keyword evidence="13" id="KW-1185">Reference proteome</keyword>
<dbReference type="PROSITE" id="PS51186">
    <property type="entry name" value="GNAT"/>
    <property type="match status" value="1"/>
</dbReference>
<comment type="function">
    <text evidence="5">Transcriptional coactivator that stimulates GCN4-dependent transcriptional activity by bridging the DNA-binding region of GCN4 and TBP (SPT15), thereby recruiting TBP to GCN4-bound promoters. Involved in induction of the ribosome quality control (RQC) pathway; a pathway that degrades nascent peptide chains during problematic translation. Required to prevent stalled ribosomes from frameshifting.</text>
</comment>
<dbReference type="InterPro" id="IPR000555">
    <property type="entry name" value="JAMM/MPN+_dom"/>
</dbReference>
<dbReference type="SMART" id="SM00530">
    <property type="entry name" value="HTH_XRE"/>
    <property type="match status" value="1"/>
</dbReference>
<dbReference type="GO" id="GO:0003743">
    <property type="term" value="F:translation initiation factor activity"/>
    <property type="evidence" value="ECO:0007669"/>
    <property type="project" value="UniProtKB-UniRule"/>
</dbReference>
<comment type="similarity">
    <text evidence="6">Belongs to the eIF-3 subunit F family.</text>
</comment>
<evidence type="ECO:0000256" key="7">
    <source>
        <dbReference type="SAM" id="Coils"/>
    </source>
</evidence>
<feature type="coiled-coil region" evidence="7">
    <location>
        <begin position="816"/>
        <end position="850"/>
    </location>
</feature>
<dbReference type="InterPro" id="IPR013729">
    <property type="entry name" value="MBF1_N"/>
</dbReference>
<dbReference type="Gene3D" id="3.40.140.10">
    <property type="entry name" value="Cytidine Deaminase, domain 2"/>
    <property type="match status" value="1"/>
</dbReference>
<dbReference type="InterPro" id="IPR001387">
    <property type="entry name" value="Cro/C1-type_HTH"/>
</dbReference>
<feature type="compositionally biased region" description="Basic and acidic residues" evidence="8">
    <location>
        <begin position="1"/>
        <end position="23"/>
    </location>
</feature>
<name>A0AAF0E8Z2_9BASI</name>
<keyword evidence="4 6" id="KW-0648">Protein biosynthesis</keyword>
<dbReference type="CDD" id="cd00093">
    <property type="entry name" value="HTH_XRE"/>
    <property type="match status" value="1"/>
</dbReference>
<dbReference type="Pfam" id="PF01381">
    <property type="entry name" value="HTH_3"/>
    <property type="match status" value="1"/>
</dbReference>
<evidence type="ECO:0000256" key="4">
    <source>
        <dbReference type="ARBA" id="ARBA00022917"/>
    </source>
</evidence>
<comment type="function">
    <text evidence="6">Component of the eukaryotic translation initiation factor 3 (eIF-3) complex, which is involved in protein synthesis of a specialized repertoire of mRNAs and, together with other initiation factors, stimulates binding of mRNA and methionyl-tRNAi to the 40S ribosome. The eIF-3 complex specifically targets and initiates translation of a subset of mRNAs involved in cell proliferation.</text>
</comment>
<evidence type="ECO:0000256" key="6">
    <source>
        <dbReference type="HAMAP-Rule" id="MF_03005"/>
    </source>
</evidence>
<evidence type="ECO:0000256" key="5">
    <source>
        <dbReference type="ARBA" id="ARBA00035107"/>
    </source>
</evidence>
<evidence type="ECO:0000259" key="9">
    <source>
        <dbReference type="PROSITE" id="PS50249"/>
    </source>
</evidence>
<dbReference type="InterPro" id="IPR016181">
    <property type="entry name" value="Acyl_CoA_acyltransferase"/>
</dbReference>
<dbReference type="PANTHER" id="PTHR10540">
    <property type="entry name" value="EUKARYOTIC TRANSLATION INITIATION FACTOR 3 SUBUNIT F-RELATED"/>
    <property type="match status" value="1"/>
</dbReference>
<organism evidence="12 13">
    <name type="scientific">Malassezia equina</name>
    <dbReference type="NCBI Taxonomy" id="1381935"/>
    <lineage>
        <taxon>Eukaryota</taxon>
        <taxon>Fungi</taxon>
        <taxon>Dikarya</taxon>
        <taxon>Basidiomycota</taxon>
        <taxon>Ustilaginomycotina</taxon>
        <taxon>Malasseziomycetes</taxon>
        <taxon>Malasseziales</taxon>
        <taxon>Malasseziaceae</taxon>
        <taxon>Malassezia</taxon>
    </lineage>
</organism>
<dbReference type="HAMAP" id="MF_03005">
    <property type="entry name" value="eIF3f"/>
    <property type="match status" value="1"/>
</dbReference>
<dbReference type="Pfam" id="PF01398">
    <property type="entry name" value="JAB"/>
    <property type="match status" value="1"/>
</dbReference>
<dbReference type="GO" id="GO:0008237">
    <property type="term" value="F:metallopeptidase activity"/>
    <property type="evidence" value="ECO:0007669"/>
    <property type="project" value="InterPro"/>
</dbReference>
<dbReference type="PROSITE" id="PS50943">
    <property type="entry name" value="HTH_CROC1"/>
    <property type="match status" value="1"/>
</dbReference>
<dbReference type="GO" id="GO:0003677">
    <property type="term" value="F:DNA binding"/>
    <property type="evidence" value="ECO:0007669"/>
    <property type="project" value="InterPro"/>
</dbReference>
<feature type="region of interest" description="Disordered" evidence="8">
    <location>
        <begin position="1"/>
        <end position="28"/>
    </location>
</feature>
<protein>
    <recommendedName>
        <fullName evidence="6">Eukaryotic translation initiation factor 3 subunit F</fullName>
        <shortName evidence="6">eIF3f</shortName>
    </recommendedName>
</protein>
<dbReference type="SUPFAM" id="SSF47413">
    <property type="entry name" value="lambda repressor-like DNA-binding domains"/>
    <property type="match status" value="1"/>
</dbReference>
<dbReference type="GO" id="GO:0001732">
    <property type="term" value="P:formation of cytoplasmic translation initiation complex"/>
    <property type="evidence" value="ECO:0007669"/>
    <property type="project" value="UniProtKB-UniRule"/>
</dbReference>
<dbReference type="InterPro" id="IPR037518">
    <property type="entry name" value="MPN"/>
</dbReference>
<comment type="similarity">
    <text evidence="1">Belongs to the MBF1 family.</text>
</comment>
<dbReference type="AlphaFoldDB" id="A0AAF0E8Z2"/>
<dbReference type="InterPro" id="IPR027531">
    <property type="entry name" value="eIF3f"/>
</dbReference>
<dbReference type="Gene3D" id="1.10.260.40">
    <property type="entry name" value="lambda repressor-like DNA-binding domains"/>
    <property type="match status" value="1"/>
</dbReference>
<dbReference type="Proteomes" id="UP001214415">
    <property type="component" value="Chromosome 1"/>
</dbReference>
<dbReference type="Pfam" id="PF13012">
    <property type="entry name" value="MitMem_reg"/>
    <property type="match status" value="1"/>
</dbReference>
<feature type="domain" description="N-acetyltransferase" evidence="11">
    <location>
        <begin position="478"/>
        <end position="553"/>
    </location>
</feature>
<dbReference type="GO" id="GO:0033290">
    <property type="term" value="C:eukaryotic 48S preinitiation complex"/>
    <property type="evidence" value="ECO:0007669"/>
    <property type="project" value="UniProtKB-UniRule"/>
</dbReference>
<dbReference type="PROSITE" id="PS50249">
    <property type="entry name" value="MPN"/>
    <property type="match status" value="1"/>
</dbReference>
<keyword evidence="2 6" id="KW-0963">Cytoplasm</keyword>
<dbReference type="EMBL" id="CP119900">
    <property type="protein sequence ID" value="WFD21942.1"/>
    <property type="molecule type" value="Genomic_DNA"/>
</dbReference>
<evidence type="ECO:0000313" key="13">
    <source>
        <dbReference type="Proteomes" id="UP001214415"/>
    </source>
</evidence>
<feature type="domain" description="HTH cro/C1-type" evidence="10">
    <location>
        <begin position="179"/>
        <end position="229"/>
    </location>
</feature>
<sequence>MASDESKKKTKKQKLEKDTHEKQASTLKKTVTLETVQSVVAELSKHNDKVALTDVIEKIASQYHLNAKDVKSRLLKKIPPTYLPSNHIRTMSAWDQTVVIGRKARPAGSSSSGPRGPTALERAKQVGAVTALDRKTAAGHNKAHQGTDHQRIAKLDREDDVAPPPKVSASVGKIIGQSRQAKGMTQKDLAVKINEKPSVIQEYESGKAIPSPQILAKMERNLGVKLRAVGDMTVSGEPPGNQAPALDVPPLTCDELLSLLLSNEFDVLVREFARLNLDTACATAFQPMRDDELEMVGIWVIQSVFHQALSPHSTFVEFFDGIKARFVIGFTEVYERKGSFSDIFEQMILASLSPYQVMVAKAYELSSDMHDCIFELLEANMRAMYEQVGIWDPDAKRAELQHKTSRFLLVLDTPTKDAARRRSPRTGSHAVQLLGFTMWRYDVDETNDDDISADPNDDIVEVTYWYVATPDNSYEVQVNAAFRGHKIGTAMLTILEQLAWKAGMRKVALTVFRANEAARAFYRRCGYTVDATSPDFGQEDVDTHYIILSKPMNNRFRNINDADNPLLHCEMNQHTLVSSDNCMAKVAERERGDRAAYRSDDHVALGEEGSRRPTFFIRDSMAGQNTFASSSALHLSFPPAASGVFHSRSITGVKVHPVALFSILDHFLRRDASQPRVIGTLLGTRSENEVEIRNCFAVPHGESQDPWQIHLDAEHHRRMLDLHLRVCPEEVVLGWYSTNPELNANSALIQDHYSRETAPHQAIHLTLNTNVADEKNGLGVQCYVSALLGATWKAEDCVFVSLPTTLLTTSPEQTALRFLSQEKREMLTDLDALKASLEQVQAQLERVLTYVRKVLSGELEGDKAVGRYLSDTISVVPVGLKGDELSALFNSHLQDVFMVSYLANMVSTQADLSARLALLQ</sequence>
<accession>A0AAF0E8Z2</accession>
<evidence type="ECO:0000313" key="12">
    <source>
        <dbReference type="EMBL" id="WFD21942.1"/>
    </source>
</evidence>
<dbReference type="PANTHER" id="PTHR10540:SF6">
    <property type="entry name" value="EUKARYOTIC TRANSLATION INITIATION FACTOR 3 SUBUNIT F"/>
    <property type="match status" value="1"/>
</dbReference>
<dbReference type="GO" id="GO:0016282">
    <property type="term" value="C:eukaryotic 43S preinitiation complex"/>
    <property type="evidence" value="ECO:0007669"/>
    <property type="project" value="UniProtKB-UniRule"/>
</dbReference>
<evidence type="ECO:0000259" key="10">
    <source>
        <dbReference type="PROSITE" id="PS50943"/>
    </source>
</evidence>
<dbReference type="GO" id="GO:0031369">
    <property type="term" value="F:translation initiation factor binding"/>
    <property type="evidence" value="ECO:0007669"/>
    <property type="project" value="InterPro"/>
</dbReference>
<reference evidence="12" key="1">
    <citation type="submission" date="2023-03" db="EMBL/GenBank/DDBJ databases">
        <title>Mating type loci evolution in Malassezia.</title>
        <authorList>
            <person name="Coelho M.A."/>
        </authorList>
    </citation>
    <scope>NUCLEOTIDE SEQUENCE</scope>
    <source>
        <strain evidence="12">CBS 12830</strain>
    </source>
</reference>
<dbReference type="InterPro" id="IPR024969">
    <property type="entry name" value="EIF3F/CSN6-like_C"/>
</dbReference>
<keyword evidence="7" id="KW-0175">Coiled coil</keyword>
<comment type="subunit">
    <text evidence="6">Component of the eukaryotic translation initiation factor 3 (eIF-3) complex.</text>
</comment>
<dbReference type="Pfam" id="PF08523">
    <property type="entry name" value="MBF1"/>
    <property type="match status" value="1"/>
</dbReference>
<dbReference type="InterPro" id="IPR000182">
    <property type="entry name" value="GNAT_dom"/>
</dbReference>
<evidence type="ECO:0000256" key="2">
    <source>
        <dbReference type="ARBA" id="ARBA00022490"/>
    </source>
</evidence>
<dbReference type="InterPro" id="IPR010982">
    <property type="entry name" value="Lambda_DNA-bd_dom_sf"/>
</dbReference>
<dbReference type="GO" id="GO:0071541">
    <property type="term" value="C:eukaryotic translation initiation factor 3 complex, eIF3m"/>
    <property type="evidence" value="ECO:0007669"/>
    <property type="project" value="TreeGrafter"/>
</dbReference>
<evidence type="ECO:0000256" key="8">
    <source>
        <dbReference type="SAM" id="MobiDB-lite"/>
    </source>
</evidence>
<dbReference type="CDD" id="cd08064">
    <property type="entry name" value="MPN_eIF3f"/>
    <property type="match status" value="1"/>
</dbReference>
<dbReference type="SUPFAM" id="SSF55729">
    <property type="entry name" value="Acyl-CoA N-acyltransferases (Nat)"/>
    <property type="match status" value="1"/>
</dbReference>
<evidence type="ECO:0000256" key="3">
    <source>
        <dbReference type="ARBA" id="ARBA00022540"/>
    </source>
</evidence>
<dbReference type="SMART" id="SM00232">
    <property type="entry name" value="JAB_MPN"/>
    <property type="match status" value="1"/>
</dbReference>
<comment type="subcellular location">
    <subcellularLocation>
        <location evidence="6">Cytoplasm</location>
    </subcellularLocation>
</comment>
<evidence type="ECO:0000259" key="11">
    <source>
        <dbReference type="PROSITE" id="PS51186"/>
    </source>
</evidence>
<dbReference type="Pfam" id="PF00583">
    <property type="entry name" value="Acetyltransf_1"/>
    <property type="match status" value="1"/>
</dbReference>
<gene>
    <name evidence="12" type="ORF">MEQU1_000602</name>
</gene>